<protein>
    <recommendedName>
        <fullName evidence="3">EamA domain-containing protein</fullName>
    </recommendedName>
</protein>
<sequence length="102" mass="11266">MSPLSFLQQLKKTAKWKDRVHTSIEVTTYAIVAGTVLMLLFSQHLFAGIFNALFGKTMVLVYLGVFPGALAYLSWSFALSTVQASIVSSFLFLVPLLTLEGY</sequence>
<dbReference type="EMBL" id="RHHQ01000008">
    <property type="protein sequence ID" value="RNB89502.1"/>
    <property type="molecule type" value="Genomic_DNA"/>
</dbReference>
<dbReference type="GO" id="GO:0016020">
    <property type="term" value="C:membrane"/>
    <property type="evidence" value="ECO:0007669"/>
    <property type="project" value="InterPro"/>
</dbReference>
<feature type="domain" description="EamA" evidence="3">
    <location>
        <begin position="20"/>
        <end position="99"/>
    </location>
</feature>
<evidence type="ECO:0000259" key="3">
    <source>
        <dbReference type="Pfam" id="PF00892"/>
    </source>
</evidence>
<dbReference type="AlphaFoldDB" id="A0A3M8DN36"/>
<evidence type="ECO:0000256" key="1">
    <source>
        <dbReference type="ARBA" id="ARBA00007362"/>
    </source>
</evidence>
<dbReference type="InterPro" id="IPR000620">
    <property type="entry name" value="EamA_dom"/>
</dbReference>
<reference evidence="4 5" key="1">
    <citation type="submission" date="2018-10" db="EMBL/GenBank/DDBJ databases">
        <title>Phylogenomics of Brevibacillus.</title>
        <authorList>
            <person name="Dunlap C."/>
        </authorList>
    </citation>
    <scope>NUCLEOTIDE SEQUENCE [LARGE SCALE GENOMIC DNA]</scope>
    <source>
        <strain evidence="4 5">JCM 15716</strain>
    </source>
</reference>
<feature type="transmembrane region" description="Helical" evidence="2">
    <location>
        <begin position="20"/>
        <end position="41"/>
    </location>
</feature>
<evidence type="ECO:0000256" key="2">
    <source>
        <dbReference type="SAM" id="Phobius"/>
    </source>
</evidence>
<keyword evidence="2" id="KW-1133">Transmembrane helix</keyword>
<comment type="caution">
    <text evidence="4">The sequence shown here is derived from an EMBL/GenBank/DDBJ whole genome shotgun (WGS) entry which is preliminary data.</text>
</comment>
<dbReference type="PANTHER" id="PTHR12715">
    <property type="entry name" value="TRANSPORTER, DRUG/METABOLITE EXPORTER FAMILY"/>
    <property type="match status" value="1"/>
</dbReference>
<dbReference type="Pfam" id="PF00892">
    <property type="entry name" value="EamA"/>
    <property type="match status" value="1"/>
</dbReference>
<gene>
    <name evidence="4" type="ORF">EDM56_09910</name>
</gene>
<evidence type="ECO:0000313" key="4">
    <source>
        <dbReference type="EMBL" id="RNB89502.1"/>
    </source>
</evidence>
<keyword evidence="2" id="KW-0812">Transmembrane</keyword>
<evidence type="ECO:0000313" key="5">
    <source>
        <dbReference type="Proteomes" id="UP000271031"/>
    </source>
</evidence>
<proteinExistence type="inferred from homology"/>
<keyword evidence="5" id="KW-1185">Reference proteome</keyword>
<dbReference type="InterPro" id="IPR052756">
    <property type="entry name" value="Alkyne_AA_exporter"/>
</dbReference>
<name>A0A3M8DN36_9BACL</name>
<keyword evidence="2" id="KW-0472">Membrane</keyword>
<feature type="transmembrane region" description="Helical" evidence="2">
    <location>
        <begin position="53"/>
        <end position="75"/>
    </location>
</feature>
<feature type="transmembrane region" description="Helical" evidence="2">
    <location>
        <begin position="81"/>
        <end position="99"/>
    </location>
</feature>
<dbReference type="OrthoDB" id="9809509at2"/>
<organism evidence="4 5">
    <name type="scientific">Brevibacillus fluminis</name>
    <dbReference type="NCBI Taxonomy" id="511487"/>
    <lineage>
        <taxon>Bacteria</taxon>
        <taxon>Bacillati</taxon>
        <taxon>Bacillota</taxon>
        <taxon>Bacilli</taxon>
        <taxon>Bacillales</taxon>
        <taxon>Paenibacillaceae</taxon>
        <taxon>Brevibacillus</taxon>
    </lineage>
</organism>
<dbReference type="Proteomes" id="UP000271031">
    <property type="component" value="Unassembled WGS sequence"/>
</dbReference>
<accession>A0A3M8DN36</accession>
<dbReference type="PANTHER" id="PTHR12715:SF4">
    <property type="entry name" value="EAMA DOMAIN-CONTAINING PROTEIN"/>
    <property type="match status" value="1"/>
</dbReference>
<comment type="similarity">
    <text evidence="1">Belongs to the EamA transporter family.</text>
</comment>